<dbReference type="KEGG" id="osn:115229197"/>
<gene>
    <name evidence="2" type="primary">LOC115229197</name>
</gene>
<protein>
    <submittedName>
        <fullName evidence="2">Protein FAM200B-like</fullName>
    </submittedName>
</protein>
<dbReference type="Proteomes" id="UP000515154">
    <property type="component" value="Unplaced"/>
</dbReference>
<name>A0A6P7TUK8_9MOLL</name>
<keyword evidence="1" id="KW-1185">Reference proteome</keyword>
<reference evidence="2" key="1">
    <citation type="submission" date="2025-08" db="UniProtKB">
        <authorList>
            <consortium name="RefSeq"/>
        </authorList>
    </citation>
    <scope>IDENTIFICATION</scope>
</reference>
<dbReference type="RefSeq" id="XP_029655453.1">
    <property type="nucleotide sequence ID" value="XM_029799593.1"/>
</dbReference>
<dbReference type="AlphaFoldDB" id="A0A6P7TUK8"/>
<proteinExistence type="predicted"/>
<organism evidence="1 2">
    <name type="scientific">Octopus sinensis</name>
    <name type="common">East Asian common octopus</name>
    <dbReference type="NCBI Taxonomy" id="2607531"/>
    <lineage>
        <taxon>Eukaryota</taxon>
        <taxon>Metazoa</taxon>
        <taxon>Spiralia</taxon>
        <taxon>Lophotrochozoa</taxon>
        <taxon>Mollusca</taxon>
        <taxon>Cephalopoda</taxon>
        <taxon>Coleoidea</taxon>
        <taxon>Octopodiformes</taxon>
        <taxon>Octopoda</taxon>
        <taxon>Incirrata</taxon>
        <taxon>Octopodidae</taxon>
        <taxon>Octopus</taxon>
    </lineage>
</organism>
<dbReference type="PANTHER" id="PTHR45913:SF19">
    <property type="entry name" value="LOW QUALITY PROTEIN: ZINC FINGER BED DOMAIN-CONTAINING PROTEIN 5-LIKE"/>
    <property type="match status" value="1"/>
</dbReference>
<evidence type="ECO:0000313" key="2">
    <source>
        <dbReference type="RefSeq" id="XP_029655453.1"/>
    </source>
</evidence>
<accession>A0A6P7TUK8</accession>
<sequence>MNSSNVIKIRKYNPDYIKYGFICIDKDGFESPKCVVCMKILSHNSMKPTTLVRHLRTCHPHLIHKNKDYFISLRKMMKNQVLTRFIQTLPSDNSMLLASYMISLRIAKEKKPHNIAEKLILPCCKDIVRTLIGTHAENMISEYHYRMILFIDEFLKCQKILSVRLLILYYLFQVVEQIKTSCHQNFAIQVDESTDVANCAQLIIFARYVYDGDFKEEFLFSYSLESTTKGEDIFQTISMVFDSVGLSWKK</sequence>
<evidence type="ECO:0000313" key="1">
    <source>
        <dbReference type="Proteomes" id="UP000515154"/>
    </source>
</evidence>
<dbReference type="PANTHER" id="PTHR45913">
    <property type="entry name" value="EPM2A-INTERACTING PROTEIN 1"/>
    <property type="match status" value="1"/>
</dbReference>